<sequence>MANVLALVVLTALLAQVAVCAEPSAVPGEAAVPVSNKTRNIGENVGEKATLLPELVTVMEAMEGGVSAIHEVEDRLRKDLEMMMSVEKEMREKDALATANGGEPLIEGASASSIITSILKRVRDDTTAMKNMMLKEMNDIRRMVNDTSVTARVMQLFPAVGFQGTLEAMKSAVTQQMAVLQDILGSGANLPNSII</sequence>
<protein>
    <submittedName>
        <fullName evidence="2">Uncharacterized protein</fullName>
    </submittedName>
</protein>
<feature type="signal peptide" evidence="1">
    <location>
        <begin position="1"/>
        <end position="20"/>
    </location>
</feature>
<reference evidence="2" key="1">
    <citation type="submission" date="2011-02" db="EMBL/GenBank/DDBJ databases">
        <authorList>
            <person name="Aslett M."/>
        </authorList>
    </citation>
    <scope>NUCLEOTIDE SEQUENCE</scope>
    <source>
        <strain evidence="2">Liverpool</strain>
    </source>
</reference>
<evidence type="ECO:0000256" key="1">
    <source>
        <dbReference type="SAM" id="SignalP"/>
    </source>
</evidence>
<dbReference type="Proteomes" id="UP000007494">
    <property type="component" value="Chromosome VIIa"/>
</dbReference>
<dbReference type="OrthoDB" id="329249at2759"/>
<evidence type="ECO:0000313" key="3">
    <source>
        <dbReference type="EMBL" id="CEL66466.1"/>
    </source>
</evidence>
<dbReference type="eggNOG" id="ENOG502R09Q">
    <property type="taxonomic scope" value="Eukaryota"/>
</dbReference>
<reference evidence="2" key="2">
    <citation type="submission" date="2011-03" db="EMBL/GenBank/DDBJ databases">
        <title>Comparative genomics and transcriptomics of Neospora caninum and Toxoplasma gondii.</title>
        <authorList>
            <person name="Reid A.J."/>
            <person name="Sohal A."/>
            <person name="Harris D."/>
            <person name="Quail M."/>
            <person name="Sanders M."/>
            <person name="Berriman M."/>
            <person name="Wastling J.M."/>
            <person name="Pain A."/>
        </authorList>
    </citation>
    <scope>NUCLEOTIDE SEQUENCE</scope>
    <source>
        <strain evidence="2">Liverpool</strain>
    </source>
</reference>
<dbReference type="OMA" id="DLEMMMS"/>
<reference evidence="4" key="3">
    <citation type="journal article" date="2012" name="PLoS Pathog.">
        <title>Comparative genomics of the apicomplexan parasites Toxoplasma gondii and Neospora caninum: Coccidia differing in host range and transmission strategy.</title>
        <authorList>
            <person name="Reid A.J."/>
            <person name="Vermont S.J."/>
            <person name="Cotton J.A."/>
            <person name="Harris D."/>
            <person name="Hill-Cawthorne G.A."/>
            <person name="Konen-Waisman S."/>
            <person name="Latham S.M."/>
            <person name="Mourier T."/>
            <person name="Norton R."/>
            <person name="Quail M.A."/>
            <person name="Sanders M."/>
            <person name="Shanmugam D."/>
            <person name="Sohal A."/>
            <person name="Wasmuth J.D."/>
            <person name="Brunk B."/>
            <person name="Grigg M.E."/>
            <person name="Howard J.C."/>
            <person name="Parkinson J."/>
            <person name="Roos D.S."/>
            <person name="Trees A.J."/>
            <person name="Berriman M."/>
            <person name="Pain A."/>
            <person name="Wastling J.M."/>
        </authorList>
    </citation>
    <scope>NUCLEOTIDE SEQUENCE [LARGE SCALE GENOMIC DNA]</scope>
    <source>
        <strain evidence="4">Liverpool</strain>
    </source>
</reference>
<accession>F0VFJ5</accession>
<evidence type="ECO:0000313" key="4">
    <source>
        <dbReference type="Proteomes" id="UP000007494"/>
    </source>
</evidence>
<reference evidence="3" key="4">
    <citation type="journal article" date="2015" name="PLoS ONE">
        <title>Comprehensive Evaluation of Toxoplasma gondii VEG and Neospora caninum LIV Genomes with Tachyzoite Stage Transcriptome and Proteome Defines Novel Transcript Features.</title>
        <authorList>
            <person name="Ramaprasad A."/>
            <person name="Mourier T."/>
            <person name="Naeem R."/>
            <person name="Malas T.B."/>
            <person name="Moussa E."/>
            <person name="Panigrahi A."/>
            <person name="Vermont S.J."/>
            <person name="Otto T.D."/>
            <person name="Wastling J."/>
            <person name="Pain A."/>
        </authorList>
    </citation>
    <scope>NUCLEOTIDE SEQUENCE</scope>
    <source>
        <strain evidence="3">Liverpool</strain>
    </source>
</reference>
<gene>
    <name evidence="3" type="ORF">BN1204_022780</name>
    <name evidence="2" type="ORF">NCLIV_022780</name>
</gene>
<name>F0VFJ5_NEOCL</name>
<proteinExistence type="predicted"/>
<keyword evidence="4" id="KW-1185">Reference proteome</keyword>
<feature type="chain" id="PRO_5007655109" evidence="1">
    <location>
        <begin position="21"/>
        <end position="195"/>
    </location>
</feature>
<dbReference type="AlphaFoldDB" id="F0VFJ5"/>
<dbReference type="GeneID" id="13444569"/>
<keyword evidence="1" id="KW-0732">Signal</keyword>
<dbReference type="RefSeq" id="XP_003882521.1">
    <property type="nucleotide sequence ID" value="XM_003882472.1"/>
</dbReference>
<evidence type="ECO:0000313" key="2">
    <source>
        <dbReference type="EMBL" id="CBZ52489.1"/>
    </source>
</evidence>
<dbReference type="EMBL" id="LN714481">
    <property type="protein sequence ID" value="CEL66466.1"/>
    <property type="molecule type" value="Genomic_DNA"/>
</dbReference>
<dbReference type="EMBL" id="FR823388">
    <property type="protein sequence ID" value="CBZ52489.1"/>
    <property type="molecule type" value="Genomic_DNA"/>
</dbReference>
<organism evidence="2 4">
    <name type="scientific">Neospora caninum (strain Liverpool)</name>
    <dbReference type="NCBI Taxonomy" id="572307"/>
    <lineage>
        <taxon>Eukaryota</taxon>
        <taxon>Sar</taxon>
        <taxon>Alveolata</taxon>
        <taxon>Apicomplexa</taxon>
        <taxon>Conoidasida</taxon>
        <taxon>Coccidia</taxon>
        <taxon>Eucoccidiorida</taxon>
        <taxon>Eimeriorina</taxon>
        <taxon>Sarcocystidae</taxon>
        <taxon>Neospora</taxon>
    </lineage>
</organism>
<dbReference type="VEuPathDB" id="ToxoDB:NCLIV_022780"/>
<dbReference type="InParanoid" id="F0VFJ5"/>